<protein>
    <recommendedName>
        <fullName evidence="3">Aminoglycoside phosphotransferase domain-containing protein</fullName>
    </recommendedName>
</protein>
<dbReference type="PANTHER" id="PTHR21310:SF15">
    <property type="entry name" value="AMINOGLYCOSIDE PHOSPHOTRANSFERASE DOMAIN-CONTAINING PROTEIN"/>
    <property type="match status" value="1"/>
</dbReference>
<gene>
    <name evidence="1" type="ORF">PFICI_08874</name>
</gene>
<organism evidence="1 2">
    <name type="scientific">Pestalotiopsis fici (strain W106-1 / CGMCC3.15140)</name>
    <dbReference type="NCBI Taxonomy" id="1229662"/>
    <lineage>
        <taxon>Eukaryota</taxon>
        <taxon>Fungi</taxon>
        <taxon>Dikarya</taxon>
        <taxon>Ascomycota</taxon>
        <taxon>Pezizomycotina</taxon>
        <taxon>Sordariomycetes</taxon>
        <taxon>Xylariomycetidae</taxon>
        <taxon>Amphisphaeriales</taxon>
        <taxon>Sporocadaceae</taxon>
        <taxon>Pestalotiopsis</taxon>
    </lineage>
</organism>
<dbReference type="HOGENOM" id="CLU_053876_0_0_1"/>
<evidence type="ECO:0008006" key="3">
    <source>
        <dbReference type="Google" id="ProtNLM"/>
    </source>
</evidence>
<dbReference type="EMBL" id="KI912114">
    <property type="protein sequence ID" value="ETS79021.1"/>
    <property type="molecule type" value="Genomic_DNA"/>
</dbReference>
<keyword evidence="2" id="KW-1185">Reference proteome</keyword>
<accession>W3X1H5</accession>
<dbReference type="eggNOG" id="ENOG502STUU">
    <property type="taxonomic scope" value="Eukaryota"/>
</dbReference>
<reference evidence="2" key="1">
    <citation type="journal article" date="2015" name="BMC Genomics">
        <title>Genomic and transcriptomic analysis of the endophytic fungus Pestalotiopsis fici reveals its lifestyle and high potential for synthesis of natural products.</title>
        <authorList>
            <person name="Wang X."/>
            <person name="Zhang X."/>
            <person name="Liu L."/>
            <person name="Xiang M."/>
            <person name="Wang W."/>
            <person name="Sun X."/>
            <person name="Che Y."/>
            <person name="Guo L."/>
            <person name="Liu G."/>
            <person name="Guo L."/>
            <person name="Wang C."/>
            <person name="Yin W.B."/>
            <person name="Stadler M."/>
            <person name="Zhang X."/>
            <person name="Liu X."/>
        </authorList>
    </citation>
    <scope>NUCLEOTIDE SEQUENCE [LARGE SCALE GENOMIC DNA]</scope>
    <source>
        <strain evidence="2">W106-1 / CGMCC3.15140</strain>
    </source>
</reference>
<sequence>MQKRKAGEMLLPQSGPPPGLVPIGSDIWAINKTSRNVVKEEVLARVNWHAVETIYPPGGPKFVQYLGNAYLGGYYLIRRLVLDDGTSIVVKIPRFDRRDIDWIMMTEVSTMKYLKERSSIPVPKLHAWHFTSQNKVGAPYMIMEYIHSTNAQEMQRLLMQRVLRGHLTNFELGELNTSFRQQMATIQAWFGYCNFPRIGSLYMNSESSEWMVGPEASSGKGPWAREEDYADELLDRMAAAQSGEDNLAICETDKEALRKLVSSAHSKRRVLRLCDERFQLTIPNFGPKDILVNGNLKILGLVGLDRVMALPRGMAGQFPFFCEMDRHIKNTYELTFMSIIGKSEGAEWPLQANINAIRQQGQYREVMNNRELMLMPQEAASLWLGTVKAAVCQGLLQFNQPRLGIIQFSGTRTTELKKWHKIILDLLRKFGDAPETSLDLAAEIAPFDLS</sequence>
<dbReference type="PANTHER" id="PTHR21310">
    <property type="entry name" value="AMINOGLYCOSIDE PHOSPHOTRANSFERASE-RELATED-RELATED"/>
    <property type="match status" value="1"/>
</dbReference>
<proteinExistence type="predicted"/>
<dbReference type="InterPro" id="IPR011009">
    <property type="entry name" value="Kinase-like_dom_sf"/>
</dbReference>
<dbReference type="KEGG" id="pfy:PFICI_08874"/>
<dbReference type="RefSeq" id="XP_007835646.1">
    <property type="nucleotide sequence ID" value="XM_007837455.1"/>
</dbReference>
<dbReference type="GeneID" id="19273887"/>
<dbReference type="AlphaFoldDB" id="W3X1H5"/>
<dbReference type="OrthoDB" id="10003767at2759"/>
<dbReference type="STRING" id="1229662.W3X1H5"/>
<dbReference type="Proteomes" id="UP000030651">
    <property type="component" value="Unassembled WGS sequence"/>
</dbReference>
<name>W3X1H5_PESFW</name>
<dbReference type="SUPFAM" id="SSF56112">
    <property type="entry name" value="Protein kinase-like (PK-like)"/>
    <property type="match status" value="1"/>
</dbReference>
<dbReference type="InterPro" id="IPR051678">
    <property type="entry name" value="AGP_Transferase"/>
</dbReference>
<evidence type="ECO:0000313" key="1">
    <source>
        <dbReference type="EMBL" id="ETS79021.1"/>
    </source>
</evidence>
<evidence type="ECO:0000313" key="2">
    <source>
        <dbReference type="Proteomes" id="UP000030651"/>
    </source>
</evidence>
<dbReference type="InParanoid" id="W3X1H5"/>